<evidence type="ECO:0000313" key="2">
    <source>
        <dbReference type="Proteomes" id="UP001165960"/>
    </source>
</evidence>
<dbReference type="Proteomes" id="UP001165960">
    <property type="component" value="Unassembled WGS sequence"/>
</dbReference>
<reference evidence="1" key="1">
    <citation type="submission" date="2022-04" db="EMBL/GenBank/DDBJ databases">
        <title>Genome of the entomopathogenic fungus Entomophthora muscae.</title>
        <authorList>
            <person name="Elya C."/>
            <person name="Lovett B.R."/>
            <person name="Lee E."/>
            <person name="Macias A.M."/>
            <person name="Hajek A.E."/>
            <person name="De Bivort B.L."/>
            <person name="Kasson M.T."/>
            <person name="De Fine Licht H.H."/>
            <person name="Stajich J.E."/>
        </authorList>
    </citation>
    <scope>NUCLEOTIDE SEQUENCE</scope>
    <source>
        <strain evidence="1">Berkeley</strain>
    </source>
</reference>
<organism evidence="1 2">
    <name type="scientific">Entomophthora muscae</name>
    <dbReference type="NCBI Taxonomy" id="34485"/>
    <lineage>
        <taxon>Eukaryota</taxon>
        <taxon>Fungi</taxon>
        <taxon>Fungi incertae sedis</taxon>
        <taxon>Zoopagomycota</taxon>
        <taxon>Entomophthoromycotina</taxon>
        <taxon>Entomophthoromycetes</taxon>
        <taxon>Entomophthorales</taxon>
        <taxon>Entomophthoraceae</taxon>
        <taxon>Entomophthora</taxon>
    </lineage>
</organism>
<accession>A0ACC2TNH4</accession>
<name>A0ACC2TNH4_9FUNG</name>
<gene>
    <name evidence="1" type="ORF">DSO57_1028200</name>
</gene>
<dbReference type="EMBL" id="QTSX02002307">
    <property type="protein sequence ID" value="KAJ9076238.1"/>
    <property type="molecule type" value="Genomic_DNA"/>
</dbReference>
<proteinExistence type="predicted"/>
<sequence length="323" mass="35497">MGLSEDLIQLVTEAKSSRKLVRPYSGELVRKLVREMNTLYRSIESGFMPESTQSLTQASSCQLTPLQLSNTQNSVSFVSNGTSSSKRSSQHDTSVKTLVYTPEAIHMQQLVYFLGLHRIKRALLIYHMLRVQTIQQQIWLTGHLPSQSAYTGVTTPRRSKEGIKRFSTPRAITNGASNGKRQLESSSSASTPKRLRDLSLRDRRSDTGSSSPLSSSSSFRQSTLLSALSHGANDVSSNLSSAEVNFGTGYQLLIGNLSAQFPLIDIMGSLEPPKEVYLEVRVIRDCGEILTDSGIISLEAGSQLFVRKADVEQLLINGDIKAI</sequence>
<comment type="caution">
    <text evidence="1">The sequence shown here is derived from an EMBL/GenBank/DDBJ whole genome shotgun (WGS) entry which is preliminary data.</text>
</comment>
<evidence type="ECO:0000313" key="1">
    <source>
        <dbReference type="EMBL" id="KAJ9076238.1"/>
    </source>
</evidence>
<protein>
    <submittedName>
        <fullName evidence="1">Uncharacterized protein</fullName>
    </submittedName>
</protein>
<keyword evidence="2" id="KW-1185">Reference proteome</keyword>